<dbReference type="GO" id="GO:0004252">
    <property type="term" value="F:serine-type endopeptidase activity"/>
    <property type="evidence" value="ECO:0007669"/>
    <property type="project" value="InterPro"/>
</dbReference>
<evidence type="ECO:0000256" key="7">
    <source>
        <dbReference type="SAM" id="Phobius"/>
    </source>
</evidence>
<keyword evidence="6 7" id="KW-0472">Membrane</keyword>
<feature type="transmembrane region" description="Helical" evidence="7">
    <location>
        <begin position="379"/>
        <end position="398"/>
    </location>
</feature>
<dbReference type="PANTHER" id="PTHR43731:SF14">
    <property type="entry name" value="PRESENILIN-ASSOCIATED RHOMBOID-LIKE PROTEIN, MITOCHONDRIAL"/>
    <property type="match status" value="1"/>
</dbReference>
<dbReference type="Pfam" id="PF01694">
    <property type="entry name" value="Rhomboid"/>
    <property type="match status" value="2"/>
</dbReference>
<evidence type="ECO:0000313" key="9">
    <source>
        <dbReference type="EMBL" id="KAF8475359.1"/>
    </source>
</evidence>
<dbReference type="InterPro" id="IPR050925">
    <property type="entry name" value="Rhomboid_protease_S54"/>
</dbReference>
<dbReference type="InterPro" id="IPR035952">
    <property type="entry name" value="Rhomboid-like_sf"/>
</dbReference>
<dbReference type="EMBL" id="WHVB01000016">
    <property type="protein sequence ID" value="KAF8475359.1"/>
    <property type="molecule type" value="Genomic_DNA"/>
</dbReference>
<comment type="similarity">
    <text evidence="2">Belongs to the peptidase S54 family.</text>
</comment>
<dbReference type="Gene3D" id="1.20.1540.10">
    <property type="entry name" value="Rhomboid-like"/>
    <property type="match status" value="1"/>
</dbReference>
<dbReference type="Proteomes" id="UP000759537">
    <property type="component" value="Unassembled WGS sequence"/>
</dbReference>
<keyword evidence="3 7" id="KW-0812">Transmembrane</keyword>
<evidence type="ECO:0000256" key="5">
    <source>
        <dbReference type="ARBA" id="ARBA00022989"/>
    </source>
</evidence>
<keyword evidence="10" id="KW-1185">Reference proteome</keyword>
<comment type="subcellular location">
    <subcellularLocation>
        <location evidence="1">Membrane</location>
        <topology evidence="1">Multi-pass membrane protein</topology>
    </subcellularLocation>
</comment>
<dbReference type="SUPFAM" id="SSF144091">
    <property type="entry name" value="Rhomboid-like"/>
    <property type="match status" value="1"/>
</dbReference>
<dbReference type="GO" id="GO:0006465">
    <property type="term" value="P:signal peptide processing"/>
    <property type="evidence" value="ECO:0007669"/>
    <property type="project" value="TreeGrafter"/>
</dbReference>
<feature type="domain" description="Peptidase S54 rhomboid" evidence="8">
    <location>
        <begin position="326"/>
        <end position="419"/>
    </location>
</feature>
<evidence type="ECO:0000256" key="6">
    <source>
        <dbReference type="ARBA" id="ARBA00023136"/>
    </source>
</evidence>
<sequence>MSWFACPRSSLRQFCSRSSLRQFSFSFRSRFPRDLSVPQRLHNATSQSGAIPSFRAQVARNNPVPCFVDAVKHPEIGKHIIFVFGASALVYVVAAHNTNIETNFWATYLTGQKPWSTAVPTTLDMRFAQAQILLKKFQGQLASLTEVLTDAPIVAKSVILHSYARLAEMYLNASEGRRAGYGIAAVNVGIWVAWQIPILRPFMMTHFTHQPLSGKIYTMLTSMFSHSSFVHLLFNCMALTSFASATSTWMTREQIQAPSHLRESTASYHFLALYLSSGLFSSFVSHLVTTRFLYPRLVSKLVQPDKTGSPGMMHKLSSSLSSAAKSSARPATDAAAATPTILPSLGASGAIYSTVIMSTLAFPEAEVSLVFPPTPSFPIQYGVGGMVLLDCIGILRGWRFFDHYAHLGGAAFGALYYMYGMSMWDAVRVHTLKSDTRRKV</sequence>
<protein>
    <recommendedName>
        <fullName evidence="8">Peptidase S54 rhomboid domain-containing protein</fullName>
    </recommendedName>
</protein>
<evidence type="ECO:0000256" key="2">
    <source>
        <dbReference type="ARBA" id="ARBA00009045"/>
    </source>
</evidence>
<feature type="transmembrane region" description="Helical" evidence="7">
    <location>
        <begin position="179"/>
        <end position="198"/>
    </location>
</feature>
<dbReference type="OrthoDB" id="10260614at2759"/>
<reference evidence="9" key="2">
    <citation type="journal article" date="2020" name="Nat. Commun.">
        <title>Large-scale genome sequencing of mycorrhizal fungi provides insights into the early evolution of symbiotic traits.</title>
        <authorList>
            <person name="Miyauchi S."/>
            <person name="Kiss E."/>
            <person name="Kuo A."/>
            <person name="Drula E."/>
            <person name="Kohler A."/>
            <person name="Sanchez-Garcia M."/>
            <person name="Morin E."/>
            <person name="Andreopoulos B."/>
            <person name="Barry K.W."/>
            <person name="Bonito G."/>
            <person name="Buee M."/>
            <person name="Carver A."/>
            <person name="Chen C."/>
            <person name="Cichocki N."/>
            <person name="Clum A."/>
            <person name="Culley D."/>
            <person name="Crous P.W."/>
            <person name="Fauchery L."/>
            <person name="Girlanda M."/>
            <person name="Hayes R.D."/>
            <person name="Keri Z."/>
            <person name="LaButti K."/>
            <person name="Lipzen A."/>
            <person name="Lombard V."/>
            <person name="Magnuson J."/>
            <person name="Maillard F."/>
            <person name="Murat C."/>
            <person name="Nolan M."/>
            <person name="Ohm R.A."/>
            <person name="Pangilinan J."/>
            <person name="Pereira M.F."/>
            <person name="Perotto S."/>
            <person name="Peter M."/>
            <person name="Pfister S."/>
            <person name="Riley R."/>
            <person name="Sitrit Y."/>
            <person name="Stielow J.B."/>
            <person name="Szollosi G."/>
            <person name="Zifcakova L."/>
            <person name="Stursova M."/>
            <person name="Spatafora J.W."/>
            <person name="Tedersoo L."/>
            <person name="Vaario L.M."/>
            <person name="Yamada A."/>
            <person name="Yan M."/>
            <person name="Wang P."/>
            <person name="Xu J."/>
            <person name="Bruns T."/>
            <person name="Baldrian P."/>
            <person name="Vilgalys R."/>
            <person name="Dunand C."/>
            <person name="Henrissat B."/>
            <person name="Grigoriev I.V."/>
            <person name="Hibbett D."/>
            <person name="Nagy L.G."/>
            <person name="Martin F.M."/>
        </authorList>
    </citation>
    <scope>NUCLEOTIDE SEQUENCE</scope>
    <source>
        <strain evidence="9">Prilba</strain>
    </source>
</reference>
<comment type="caution">
    <text evidence="9">The sequence shown here is derived from an EMBL/GenBank/DDBJ whole genome shotgun (WGS) entry which is preliminary data.</text>
</comment>
<evidence type="ECO:0000313" key="10">
    <source>
        <dbReference type="Proteomes" id="UP000759537"/>
    </source>
</evidence>
<evidence type="ECO:0000256" key="1">
    <source>
        <dbReference type="ARBA" id="ARBA00004141"/>
    </source>
</evidence>
<feature type="transmembrane region" description="Helical" evidence="7">
    <location>
        <begin position="405"/>
        <end position="424"/>
    </location>
</feature>
<proteinExistence type="inferred from homology"/>
<accession>A0A9P5MRK3</accession>
<dbReference type="InterPro" id="IPR022764">
    <property type="entry name" value="Peptidase_S54_rhomboid_dom"/>
</dbReference>
<gene>
    <name evidence="9" type="ORF">DFH94DRAFT_761003</name>
</gene>
<keyword evidence="5 7" id="KW-1133">Transmembrane helix</keyword>
<name>A0A9P5MRK3_9AGAM</name>
<evidence type="ECO:0000259" key="8">
    <source>
        <dbReference type="Pfam" id="PF01694"/>
    </source>
</evidence>
<dbReference type="AlphaFoldDB" id="A0A9P5MRK3"/>
<organism evidence="9 10">
    <name type="scientific">Russula ochroleuca</name>
    <dbReference type="NCBI Taxonomy" id="152965"/>
    <lineage>
        <taxon>Eukaryota</taxon>
        <taxon>Fungi</taxon>
        <taxon>Dikarya</taxon>
        <taxon>Basidiomycota</taxon>
        <taxon>Agaricomycotina</taxon>
        <taxon>Agaricomycetes</taxon>
        <taxon>Russulales</taxon>
        <taxon>Russulaceae</taxon>
        <taxon>Russula</taxon>
    </lineage>
</organism>
<reference evidence="9" key="1">
    <citation type="submission" date="2019-10" db="EMBL/GenBank/DDBJ databases">
        <authorList>
            <consortium name="DOE Joint Genome Institute"/>
            <person name="Kuo A."/>
            <person name="Miyauchi S."/>
            <person name="Kiss E."/>
            <person name="Drula E."/>
            <person name="Kohler A."/>
            <person name="Sanchez-Garcia M."/>
            <person name="Andreopoulos B."/>
            <person name="Barry K.W."/>
            <person name="Bonito G."/>
            <person name="Buee M."/>
            <person name="Carver A."/>
            <person name="Chen C."/>
            <person name="Cichocki N."/>
            <person name="Clum A."/>
            <person name="Culley D."/>
            <person name="Crous P.W."/>
            <person name="Fauchery L."/>
            <person name="Girlanda M."/>
            <person name="Hayes R."/>
            <person name="Keri Z."/>
            <person name="LaButti K."/>
            <person name="Lipzen A."/>
            <person name="Lombard V."/>
            <person name="Magnuson J."/>
            <person name="Maillard F."/>
            <person name="Morin E."/>
            <person name="Murat C."/>
            <person name="Nolan M."/>
            <person name="Ohm R."/>
            <person name="Pangilinan J."/>
            <person name="Pereira M."/>
            <person name="Perotto S."/>
            <person name="Peter M."/>
            <person name="Riley R."/>
            <person name="Sitrit Y."/>
            <person name="Stielow B."/>
            <person name="Szollosi G."/>
            <person name="Zifcakova L."/>
            <person name="Stursova M."/>
            <person name="Spatafora J.W."/>
            <person name="Tedersoo L."/>
            <person name="Vaario L.-M."/>
            <person name="Yamada A."/>
            <person name="Yan M."/>
            <person name="Wang P."/>
            <person name="Xu J."/>
            <person name="Bruns T."/>
            <person name="Baldrian P."/>
            <person name="Vilgalys R."/>
            <person name="Henrissat B."/>
            <person name="Grigoriev I.V."/>
            <person name="Hibbett D."/>
            <person name="Nagy L.G."/>
            <person name="Martin F.M."/>
        </authorList>
    </citation>
    <scope>NUCLEOTIDE SEQUENCE</scope>
    <source>
        <strain evidence="9">Prilba</strain>
    </source>
</reference>
<dbReference type="PANTHER" id="PTHR43731">
    <property type="entry name" value="RHOMBOID PROTEASE"/>
    <property type="match status" value="1"/>
</dbReference>
<feature type="transmembrane region" description="Helical" evidence="7">
    <location>
        <begin position="229"/>
        <end position="250"/>
    </location>
</feature>
<dbReference type="GO" id="GO:0016020">
    <property type="term" value="C:membrane"/>
    <property type="evidence" value="ECO:0007669"/>
    <property type="project" value="UniProtKB-SubCell"/>
</dbReference>
<keyword evidence="4" id="KW-0378">Hydrolase</keyword>
<feature type="domain" description="Peptidase S54 rhomboid" evidence="8">
    <location>
        <begin position="214"/>
        <end position="291"/>
    </location>
</feature>
<evidence type="ECO:0000256" key="4">
    <source>
        <dbReference type="ARBA" id="ARBA00022801"/>
    </source>
</evidence>
<evidence type="ECO:0000256" key="3">
    <source>
        <dbReference type="ARBA" id="ARBA00022692"/>
    </source>
</evidence>
<feature type="transmembrane region" description="Helical" evidence="7">
    <location>
        <begin position="271"/>
        <end position="294"/>
    </location>
</feature>